<accession>A0A5N6R8K1</accession>
<evidence type="ECO:0000313" key="2">
    <source>
        <dbReference type="EMBL" id="KAE8056148.1"/>
    </source>
</evidence>
<gene>
    <name evidence="2" type="ORF">FH972_012941</name>
</gene>
<feature type="region of interest" description="Disordered" evidence="1">
    <location>
        <begin position="1"/>
        <end position="75"/>
    </location>
</feature>
<feature type="compositionally biased region" description="Basic and acidic residues" evidence="1">
    <location>
        <begin position="47"/>
        <end position="72"/>
    </location>
</feature>
<sequence length="124" mass="14125">MEDYQRDRRAKLYKDPESCYWPHPESPEHEFSHGPGPERATVVEEPPDVRRVSDNQDGDSNQHRPGEYERPPAAKSACAAIAHVAHQGLHQEPRQQPAKPYHTGPGMCDPQLLHVRRRDSAHPN</sequence>
<protein>
    <submittedName>
        <fullName evidence="2">Uncharacterized protein</fullName>
    </submittedName>
</protein>
<dbReference type="EMBL" id="CM017325">
    <property type="protein sequence ID" value="KAE8056148.1"/>
    <property type="molecule type" value="Genomic_DNA"/>
</dbReference>
<evidence type="ECO:0000313" key="3">
    <source>
        <dbReference type="Proteomes" id="UP000327013"/>
    </source>
</evidence>
<evidence type="ECO:0000256" key="1">
    <source>
        <dbReference type="SAM" id="MobiDB-lite"/>
    </source>
</evidence>
<name>A0A5N6R8K1_9ROSI</name>
<proteinExistence type="predicted"/>
<organism evidence="2 3">
    <name type="scientific">Carpinus fangiana</name>
    <dbReference type="NCBI Taxonomy" id="176857"/>
    <lineage>
        <taxon>Eukaryota</taxon>
        <taxon>Viridiplantae</taxon>
        <taxon>Streptophyta</taxon>
        <taxon>Embryophyta</taxon>
        <taxon>Tracheophyta</taxon>
        <taxon>Spermatophyta</taxon>
        <taxon>Magnoliopsida</taxon>
        <taxon>eudicotyledons</taxon>
        <taxon>Gunneridae</taxon>
        <taxon>Pentapetalae</taxon>
        <taxon>rosids</taxon>
        <taxon>fabids</taxon>
        <taxon>Fagales</taxon>
        <taxon>Betulaceae</taxon>
        <taxon>Carpinus</taxon>
    </lineage>
</organism>
<dbReference type="Proteomes" id="UP000327013">
    <property type="component" value="Chromosome 5"/>
</dbReference>
<feature type="compositionally biased region" description="Basic and acidic residues" evidence="1">
    <location>
        <begin position="1"/>
        <end position="17"/>
    </location>
</feature>
<feature type="region of interest" description="Disordered" evidence="1">
    <location>
        <begin position="87"/>
        <end position="124"/>
    </location>
</feature>
<keyword evidence="3" id="KW-1185">Reference proteome</keyword>
<reference evidence="2 3" key="1">
    <citation type="submission" date="2019-06" db="EMBL/GenBank/DDBJ databases">
        <title>A chromosomal-level reference genome of Carpinus fangiana (Coryloideae, Betulaceae).</title>
        <authorList>
            <person name="Yang X."/>
            <person name="Wang Z."/>
            <person name="Zhang L."/>
            <person name="Hao G."/>
            <person name="Liu J."/>
            <person name="Yang Y."/>
        </authorList>
    </citation>
    <scope>NUCLEOTIDE SEQUENCE [LARGE SCALE GENOMIC DNA]</scope>
    <source>
        <strain evidence="2">Cfa_2016G</strain>
        <tissue evidence="2">Leaf</tissue>
    </source>
</reference>
<dbReference type="AlphaFoldDB" id="A0A5N6R8K1"/>